<dbReference type="Pfam" id="PF13855">
    <property type="entry name" value="LRR_8"/>
    <property type="match status" value="2"/>
</dbReference>
<keyword evidence="7 15" id="KW-1133">Transmembrane helix</keyword>
<dbReference type="Proteomes" id="UP000085678">
    <property type="component" value="Unplaced"/>
</dbReference>
<dbReference type="Gene3D" id="3.80.10.10">
    <property type="entry name" value="Ribonuclease Inhibitor"/>
    <property type="match status" value="2"/>
</dbReference>
<evidence type="ECO:0000256" key="6">
    <source>
        <dbReference type="ARBA" id="ARBA00022737"/>
    </source>
</evidence>
<dbReference type="GO" id="GO:0005886">
    <property type="term" value="C:plasma membrane"/>
    <property type="evidence" value="ECO:0007669"/>
    <property type="project" value="UniProtKB-SubCell"/>
</dbReference>
<keyword evidence="12" id="KW-0807">Transducer</keyword>
<evidence type="ECO:0000313" key="18">
    <source>
        <dbReference type="RefSeq" id="XP_023931515.1"/>
    </source>
</evidence>
<evidence type="ECO:0000256" key="4">
    <source>
        <dbReference type="ARBA" id="ARBA00022692"/>
    </source>
</evidence>
<dbReference type="PANTHER" id="PTHR24372:SF77">
    <property type="entry name" value="G-PROTEIN COUPLED RECEPTORS FAMILY 1 PROFILE DOMAIN-CONTAINING PROTEIN"/>
    <property type="match status" value="1"/>
</dbReference>
<feature type="disulfide bond" evidence="13">
    <location>
        <begin position="27"/>
        <end position="42"/>
    </location>
</feature>
<dbReference type="PRINTS" id="PR00261">
    <property type="entry name" value="LDLRECEPTOR"/>
</dbReference>
<proteinExistence type="predicted"/>
<feature type="transmembrane region" description="Helical" evidence="15">
    <location>
        <begin position="574"/>
        <end position="601"/>
    </location>
</feature>
<organism evidence="17 18">
    <name type="scientific">Lingula anatina</name>
    <name type="common">Brachiopod</name>
    <name type="synonym">Lingula unguis</name>
    <dbReference type="NCBI Taxonomy" id="7574"/>
    <lineage>
        <taxon>Eukaryota</taxon>
        <taxon>Metazoa</taxon>
        <taxon>Spiralia</taxon>
        <taxon>Lophotrochozoa</taxon>
        <taxon>Brachiopoda</taxon>
        <taxon>Linguliformea</taxon>
        <taxon>Lingulata</taxon>
        <taxon>Lingulida</taxon>
        <taxon>Linguloidea</taxon>
        <taxon>Lingulidae</taxon>
        <taxon>Lingula</taxon>
    </lineage>
</organism>
<dbReference type="GO" id="GO:0009755">
    <property type="term" value="P:hormone-mediated signaling pathway"/>
    <property type="evidence" value="ECO:0007669"/>
    <property type="project" value="TreeGrafter"/>
</dbReference>
<dbReference type="SUPFAM" id="SSF52058">
    <property type="entry name" value="L domain-like"/>
    <property type="match status" value="1"/>
</dbReference>
<dbReference type="SUPFAM" id="SSF81321">
    <property type="entry name" value="Family A G protein-coupled receptor-like"/>
    <property type="match status" value="1"/>
</dbReference>
<comment type="subcellular location">
    <subcellularLocation>
        <location evidence="1">Cell membrane</location>
        <topology evidence="1">Multi-pass membrane protein</topology>
    </subcellularLocation>
</comment>
<feature type="region of interest" description="Disordered" evidence="14">
    <location>
        <begin position="709"/>
        <end position="732"/>
    </location>
</feature>
<reference evidence="18" key="1">
    <citation type="submission" date="2025-08" db="UniProtKB">
        <authorList>
            <consortium name="RefSeq"/>
        </authorList>
    </citation>
    <scope>IDENTIFICATION</scope>
    <source>
        <tissue evidence="18">Gonads</tissue>
    </source>
</reference>
<feature type="disulfide bond" evidence="13">
    <location>
        <begin position="268"/>
        <end position="280"/>
    </location>
</feature>
<feature type="disulfide bond" evidence="13">
    <location>
        <begin position="15"/>
        <end position="33"/>
    </location>
</feature>
<feature type="domain" description="G-protein coupled receptors family 1 profile" evidence="16">
    <location>
        <begin position="556"/>
        <end position="657"/>
    </location>
</feature>
<dbReference type="InterPro" id="IPR003591">
    <property type="entry name" value="Leu-rich_rpt_typical-subtyp"/>
</dbReference>
<dbReference type="CDD" id="cd00112">
    <property type="entry name" value="LDLa"/>
    <property type="match status" value="4"/>
</dbReference>
<evidence type="ECO:0000256" key="12">
    <source>
        <dbReference type="ARBA" id="ARBA00023224"/>
    </source>
</evidence>
<dbReference type="SUPFAM" id="SSF57424">
    <property type="entry name" value="LDL receptor-like module"/>
    <property type="match status" value="4"/>
</dbReference>
<keyword evidence="3" id="KW-0433">Leucine-rich repeat</keyword>
<sequence>MSLFVTPSGDRQFGCEDGSCISSVNVCDGTSDCAEGEDEKNCTCGQHTFSCSDGTCIPISKVCNHVNDCPNGTDDENFCIYPPCKTGQYRCQNGECIDEKDKCNFFKDCLDGSDEIPQILCPCEKCYSGKCLAPQNVDDRYPDCFGVTQEDESLSMIPVIKRMSLNCQAGAWSLPVSLPYCSKTNEMRCTHEHVRCIDRQLACVHDKIKHERFQTCRGFEHLQNCASFQCPHMYKCPGSYCVPLRQVCDGEKDCPRGEDEYGCANYTCPGGFRCKGERQCLHQSEVCNGVVNCKFSDDDERFCDIKTCPTNCVCSGYYVDCTGGNASKVPKLSPFTRGLAFGDNKLHLTNKTFASHHFLVKLNISSNEIDIIPIMAFINLNNLLELDLRGNKLSSLQANALKGLLNLKTLLLSGNPLSRIFPGTFDGVSALCALDLSRLHIKTIHAHTFKGLDSLKNLNISFNKISTIKDGAFQGLPKLDKVDMSGNEGMFVEMEVFVNFSAKTLITDRFGICCLTVGKVDECLPKPDEFSSCSDLLYDKFLQVSVWVMGILSLVGNLFVFVNRLREYKITPPIFFIVNLSVSDFLMGVYLIIIASVDTLYRGEYFVHSEGWTDSVLCKTAGFLTMLSTLMSMLILVLITTDRMIAIVFYFVCWGPVVLLGFLSMANVPIAPQVSNWVAVFVMPFNSAINPYLYTLANVKLCGKKEKSTTRDTPVAKHNKQKQVSADKETEA</sequence>
<feature type="transmembrane region" description="Helical" evidence="15">
    <location>
        <begin position="677"/>
        <end position="697"/>
    </location>
</feature>
<dbReference type="GO" id="GO:0007189">
    <property type="term" value="P:adenylate cyclase-activating G protein-coupled receptor signaling pathway"/>
    <property type="evidence" value="ECO:0007669"/>
    <property type="project" value="TreeGrafter"/>
</dbReference>
<feature type="transmembrane region" description="Helical" evidence="15">
    <location>
        <begin position="647"/>
        <end position="671"/>
    </location>
</feature>
<dbReference type="PROSITE" id="PS01209">
    <property type="entry name" value="LDLRA_1"/>
    <property type="match status" value="3"/>
</dbReference>
<evidence type="ECO:0000313" key="17">
    <source>
        <dbReference type="Proteomes" id="UP000085678"/>
    </source>
</evidence>
<feature type="disulfide bond" evidence="13">
    <location>
        <begin position="44"/>
        <end position="56"/>
    </location>
</feature>
<dbReference type="Gene3D" id="4.10.400.10">
    <property type="entry name" value="Low-density Lipoprotein Receptor"/>
    <property type="match status" value="4"/>
</dbReference>
<evidence type="ECO:0000256" key="1">
    <source>
        <dbReference type="ARBA" id="ARBA00004651"/>
    </source>
</evidence>
<dbReference type="GeneID" id="106171857"/>
<dbReference type="OrthoDB" id="6022531at2759"/>
<dbReference type="InterPro" id="IPR001611">
    <property type="entry name" value="Leu-rich_rpt"/>
</dbReference>
<dbReference type="PROSITE" id="PS51450">
    <property type="entry name" value="LRR"/>
    <property type="match status" value="1"/>
</dbReference>
<evidence type="ECO:0000256" key="13">
    <source>
        <dbReference type="PROSITE-ProRule" id="PRU00124"/>
    </source>
</evidence>
<dbReference type="InterPro" id="IPR036055">
    <property type="entry name" value="LDL_receptor-like_sf"/>
</dbReference>
<dbReference type="PROSITE" id="PS50068">
    <property type="entry name" value="LDLRA_2"/>
    <property type="match status" value="5"/>
</dbReference>
<dbReference type="SMART" id="SM00192">
    <property type="entry name" value="LDLa"/>
    <property type="match status" value="5"/>
</dbReference>
<keyword evidence="11" id="KW-0675">Receptor</keyword>
<keyword evidence="8" id="KW-0297">G-protein coupled receptor</keyword>
<comment type="caution">
    <text evidence="13">Lacks conserved residue(s) required for the propagation of feature annotation.</text>
</comment>
<dbReference type="SMART" id="SM00013">
    <property type="entry name" value="LRRNT"/>
    <property type="match status" value="1"/>
</dbReference>
<dbReference type="RefSeq" id="XP_023931515.1">
    <property type="nucleotide sequence ID" value="XM_024075747.1"/>
</dbReference>
<dbReference type="InParanoid" id="A0A2R2MMT5"/>
<dbReference type="AlphaFoldDB" id="A0A2R2MMT5"/>
<evidence type="ECO:0000256" key="7">
    <source>
        <dbReference type="ARBA" id="ARBA00022989"/>
    </source>
</evidence>
<dbReference type="InterPro" id="IPR000276">
    <property type="entry name" value="GPCR_Rhodpsn"/>
</dbReference>
<dbReference type="InterPro" id="IPR002172">
    <property type="entry name" value="LDrepeatLR_classA_rpt"/>
</dbReference>
<evidence type="ECO:0000256" key="9">
    <source>
        <dbReference type="ARBA" id="ARBA00023136"/>
    </source>
</evidence>
<keyword evidence="4 15" id="KW-0812">Transmembrane</keyword>
<name>A0A2R2MMT5_LINAN</name>
<feature type="transmembrane region" description="Helical" evidence="15">
    <location>
        <begin position="621"/>
        <end position="640"/>
    </location>
</feature>
<keyword evidence="10 13" id="KW-1015">Disulfide bond</keyword>
<dbReference type="Pfam" id="PF00001">
    <property type="entry name" value="7tm_1"/>
    <property type="match status" value="1"/>
</dbReference>
<protein>
    <submittedName>
        <fullName evidence="18">G-protein coupled receptor GRL101-like</fullName>
    </submittedName>
</protein>
<evidence type="ECO:0000256" key="10">
    <source>
        <dbReference type="ARBA" id="ARBA00023157"/>
    </source>
</evidence>
<feature type="disulfide bond" evidence="13">
    <location>
        <begin position="248"/>
        <end position="263"/>
    </location>
</feature>
<dbReference type="GO" id="GO:0008528">
    <property type="term" value="F:G protein-coupled peptide receptor activity"/>
    <property type="evidence" value="ECO:0007669"/>
    <property type="project" value="TreeGrafter"/>
</dbReference>
<evidence type="ECO:0000256" key="8">
    <source>
        <dbReference type="ARBA" id="ARBA00023040"/>
    </source>
</evidence>
<feature type="disulfide bond" evidence="13">
    <location>
        <begin position="236"/>
        <end position="254"/>
    </location>
</feature>
<gene>
    <name evidence="18" type="primary">LOC106171857</name>
</gene>
<evidence type="ECO:0000256" key="15">
    <source>
        <dbReference type="SAM" id="Phobius"/>
    </source>
</evidence>
<dbReference type="InterPro" id="IPR000372">
    <property type="entry name" value="LRRNT"/>
</dbReference>
<dbReference type="InterPro" id="IPR023415">
    <property type="entry name" value="LDLR_class-A_CS"/>
</dbReference>
<keyword evidence="6" id="KW-0677">Repeat</keyword>
<dbReference type="Gene3D" id="1.20.1070.10">
    <property type="entry name" value="Rhodopsin 7-helix transmembrane proteins"/>
    <property type="match status" value="2"/>
</dbReference>
<accession>A0A2R2MMT5</accession>
<evidence type="ECO:0000256" key="14">
    <source>
        <dbReference type="SAM" id="MobiDB-lite"/>
    </source>
</evidence>
<keyword evidence="9 15" id="KW-0472">Membrane</keyword>
<keyword evidence="2" id="KW-1003">Cell membrane</keyword>
<dbReference type="KEGG" id="lak:106171857"/>
<feature type="disulfide bond" evidence="13">
    <location>
        <begin position="84"/>
        <end position="96"/>
    </location>
</feature>
<feature type="disulfide bond" evidence="13">
    <location>
        <begin position="51"/>
        <end position="69"/>
    </location>
</feature>
<dbReference type="PANTHER" id="PTHR24372">
    <property type="entry name" value="GLYCOPROTEIN HORMONE RECEPTOR"/>
    <property type="match status" value="1"/>
</dbReference>
<evidence type="ECO:0000256" key="2">
    <source>
        <dbReference type="ARBA" id="ARBA00022475"/>
    </source>
</evidence>
<evidence type="ECO:0000256" key="5">
    <source>
        <dbReference type="ARBA" id="ARBA00022729"/>
    </source>
</evidence>
<keyword evidence="5" id="KW-0732">Signal</keyword>
<dbReference type="InterPro" id="IPR032675">
    <property type="entry name" value="LRR_dom_sf"/>
</dbReference>
<evidence type="ECO:0000259" key="16">
    <source>
        <dbReference type="PROSITE" id="PS50262"/>
    </source>
</evidence>
<keyword evidence="17" id="KW-1185">Reference proteome</keyword>
<evidence type="ECO:0000256" key="3">
    <source>
        <dbReference type="ARBA" id="ARBA00022614"/>
    </source>
</evidence>
<dbReference type="InterPro" id="IPR017452">
    <property type="entry name" value="GPCR_Rhodpsn_7TM"/>
</dbReference>
<feature type="disulfide bond" evidence="13">
    <location>
        <begin position="91"/>
        <end position="109"/>
    </location>
</feature>
<dbReference type="SMART" id="SM00369">
    <property type="entry name" value="LRR_TYP"/>
    <property type="match status" value="4"/>
</dbReference>
<dbReference type="Pfam" id="PF00057">
    <property type="entry name" value="Ldl_recept_a"/>
    <property type="match status" value="4"/>
</dbReference>
<evidence type="ECO:0000256" key="11">
    <source>
        <dbReference type="ARBA" id="ARBA00023170"/>
    </source>
</evidence>
<dbReference type="PROSITE" id="PS50262">
    <property type="entry name" value="G_PROTEIN_RECEP_F1_2"/>
    <property type="match status" value="1"/>
</dbReference>
<feature type="transmembrane region" description="Helical" evidence="15">
    <location>
        <begin position="541"/>
        <end position="562"/>
    </location>
</feature>